<evidence type="ECO:0000259" key="2">
    <source>
        <dbReference type="Pfam" id="PF11443"/>
    </source>
</evidence>
<dbReference type="InterPro" id="IPR056690">
    <property type="entry name" value="DUF7788"/>
</dbReference>
<dbReference type="Gene3D" id="3.40.50.410">
    <property type="entry name" value="von Willebrand factor, type A domain"/>
    <property type="match status" value="1"/>
</dbReference>
<name>A0A1R3GGK7_COCAP</name>
<dbReference type="Pfam" id="PF11443">
    <property type="entry name" value="DUF2828"/>
    <property type="match status" value="1"/>
</dbReference>
<dbReference type="AlphaFoldDB" id="A0A1R3GGK7"/>
<dbReference type="PANTHER" id="PTHR31373">
    <property type="entry name" value="OS06G0652100 PROTEIN"/>
    <property type="match status" value="1"/>
</dbReference>
<organism evidence="4 5">
    <name type="scientific">Corchorus capsularis</name>
    <name type="common">Jute</name>
    <dbReference type="NCBI Taxonomy" id="210143"/>
    <lineage>
        <taxon>Eukaryota</taxon>
        <taxon>Viridiplantae</taxon>
        <taxon>Streptophyta</taxon>
        <taxon>Embryophyta</taxon>
        <taxon>Tracheophyta</taxon>
        <taxon>Spermatophyta</taxon>
        <taxon>Magnoliopsida</taxon>
        <taxon>eudicotyledons</taxon>
        <taxon>Gunneridae</taxon>
        <taxon>Pentapetalae</taxon>
        <taxon>rosids</taxon>
        <taxon>malvids</taxon>
        <taxon>Malvales</taxon>
        <taxon>Malvaceae</taxon>
        <taxon>Grewioideae</taxon>
        <taxon>Apeibeae</taxon>
        <taxon>Corchorus</taxon>
    </lineage>
</organism>
<protein>
    <recommendedName>
        <fullName evidence="6">von Willebrand factor, type A</fullName>
    </recommendedName>
</protein>
<dbReference type="InterPro" id="IPR058580">
    <property type="entry name" value="DUF2828"/>
</dbReference>
<dbReference type="PIRSF" id="PIRSF015417">
    <property type="entry name" value="T31B5_30_vWA"/>
    <property type="match status" value="1"/>
</dbReference>
<evidence type="ECO:0000313" key="4">
    <source>
        <dbReference type="EMBL" id="OMO57235.1"/>
    </source>
</evidence>
<proteinExistence type="predicted"/>
<dbReference type="InterPro" id="IPR036465">
    <property type="entry name" value="vWFA_dom_sf"/>
</dbReference>
<evidence type="ECO:0000313" key="5">
    <source>
        <dbReference type="Proteomes" id="UP000188268"/>
    </source>
</evidence>
<gene>
    <name evidence="4" type="ORF">CCACVL1_25893</name>
</gene>
<dbReference type="Proteomes" id="UP000188268">
    <property type="component" value="Unassembled WGS sequence"/>
</dbReference>
<sequence>MAPPSLLGPPQLYLPTPPPSKPLQPQTPSDSHEAKTKPHMGRTENGSATFLSSGNPCLDFFFHVVPDTPPESLKERLRLAWDHNPLTTLKLICNLRGVRGTGKSDKEGFFTAASWLHQHHPKTLACNLDSLADFGCFKDLPEMLYRLLEGFDIRKTRKEEWSKRKLGVKKTTMMKPHRKTKKKKKEPKEVRILNSLERNRIEKEKASVLRKQKKIAMAKKALDRYSRDPDFRFLYERVSDVFAECLKADMKSMKSNKLRKIGLASKWCPSIDSAFDKSTLLCEGIAKKMFTRKKYPEYVGMEEAHYAYKVRDRLRKEVLVPLHKVLELPEVYIGANQWDLIPYNRVASVAMKFYKEKFLTHDKERFSEYLEDVKAGKSTIAAGALLPHEIIASLKDKDGREVAELQWQRMVNDLLQKGKLRNCMAICDVSGSMEGIPMEVSVALGVLVSELSEEPWKGKLITFSKNPKLEMVEGETLKEKTRFVRHMDWGMNTNFQKVFKLILKVAVKGKLKPEQMIKRLFVFSDMEFDKASANSWETDYQKIVRKFTKKGYGESIPQIVFWNLRDSKATPVPGTQNGVALVSGFSKNLLKMFLDQDGDINPEAVMEAAISGEEYQKLVVLD</sequence>
<dbReference type="PANTHER" id="PTHR31373:SF17">
    <property type="entry name" value="OS06G0652100 PROTEIN"/>
    <property type="match status" value="1"/>
</dbReference>
<feature type="domain" description="DUF2828" evidence="2">
    <location>
        <begin position="43"/>
        <end position="420"/>
    </location>
</feature>
<dbReference type="InterPro" id="IPR011205">
    <property type="entry name" value="UCP015417_vWA"/>
</dbReference>
<dbReference type="EMBL" id="AWWV01014402">
    <property type="protein sequence ID" value="OMO57235.1"/>
    <property type="molecule type" value="Genomic_DNA"/>
</dbReference>
<evidence type="ECO:0008006" key="6">
    <source>
        <dbReference type="Google" id="ProtNLM"/>
    </source>
</evidence>
<dbReference type="Pfam" id="PF25043">
    <property type="entry name" value="DUF7788"/>
    <property type="match status" value="1"/>
</dbReference>
<feature type="domain" description="DUF7788" evidence="3">
    <location>
        <begin position="422"/>
        <end position="607"/>
    </location>
</feature>
<evidence type="ECO:0000259" key="3">
    <source>
        <dbReference type="Pfam" id="PF25043"/>
    </source>
</evidence>
<accession>A0A1R3GGK7</accession>
<evidence type="ECO:0000256" key="1">
    <source>
        <dbReference type="SAM" id="MobiDB-lite"/>
    </source>
</evidence>
<reference evidence="4 5" key="1">
    <citation type="submission" date="2013-09" db="EMBL/GenBank/DDBJ databases">
        <title>Corchorus capsularis genome sequencing.</title>
        <authorList>
            <person name="Alam M."/>
            <person name="Haque M.S."/>
            <person name="Islam M.S."/>
            <person name="Emdad E.M."/>
            <person name="Islam M.M."/>
            <person name="Ahmed B."/>
            <person name="Halim A."/>
            <person name="Hossen Q.M.M."/>
            <person name="Hossain M.Z."/>
            <person name="Ahmed R."/>
            <person name="Khan M.M."/>
            <person name="Islam R."/>
            <person name="Rashid M.M."/>
            <person name="Khan S.A."/>
            <person name="Rahman M.S."/>
            <person name="Alam M."/>
        </authorList>
    </citation>
    <scope>NUCLEOTIDE SEQUENCE [LARGE SCALE GENOMIC DNA]</scope>
    <source>
        <strain evidence="5">cv. CVL-1</strain>
        <tissue evidence="4">Whole seedling</tissue>
    </source>
</reference>
<dbReference type="Gramene" id="OMO57235">
    <property type="protein sequence ID" value="OMO57235"/>
    <property type="gene ID" value="CCACVL1_25893"/>
</dbReference>
<dbReference type="OMA" id="AKQLFPH"/>
<keyword evidence="5" id="KW-1185">Reference proteome</keyword>
<comment type="caution">
    <text evidence="4">The sequence shown here is derived from an EMBL/GenBank/DDBJ whole genome shotgun (WGS) entry which is preliminary data.</text>
</comment>
<dbReference type="OrthoDB" id="1149618at2759"/>
<dbReference type="SUPFAM" id="SSF53300">
    <property type="entry name" value="vWA-like"/>
    <property type="match status" value="1"/>
</dbReference>
<feature type="region of interest" description="Disordered" evidence="1">
    <location>
        <begin position="1"/>
        <end position="48"/>
    </location>
</feature>